<evidence type="ECO:0000256" key="2">
    <source>
        <dbReference type="ARBA" id="ARBA00023015"/>
    </source>
</evidence>
<evidence type="ECO:0000313" key="7">
    <source>
        <dbReference type="EMBL" id="MFD0919569.1"/>
    </source>
</evidence>
<dbReference type="PANTHER" id="PTHR35807:SF1">
    <property type="entry name" value="TRANSCRIPTIONAL REGULATOR REDD"/>
    <property type="match status" value="1"/>
</dbReference>
<dbReference type="Pfam" id="PF00486">
    <property type="entry name" value="Trans_reg_C"/>
    <property type="match status" value="1"/>
</dbReference>
<comment type="similarity">
    <text evidence="1">Belongs to the AfsR/DnrI/RedD regulatory family.</text>
</comment>
<dbReference type="SUPFAM" id="SSF48452">
    <property type="entry name" value="TPR-like"/>
    <property type="match status" value="1"/>
</dbReference>
<proteinExistence type="inferred from homology"/>
<feature type="domain" description="OmpR/PhoB-type" evidence="6">
    <location>
        <begin position="1"/>
        <end position="100"/>
    </location>
</feature>
<dbReference type="InterPro" id="IPR001867">
    <property type="entry name" value="OmpR/PhoB-type_DNA-bd"/>
</dbReference>
<dbReference type="Pfam" id="PF03704">
    <property type="entry name" value="BTAD"/>
    <property type="match status" value="1"/>
</dbReference>
<comment type="caution">
    <text evidence="7">The sequence shown here is derived from an EMBL/GenBank/DDBJ whole genome shotgun (WGS) entry which is preliminary data.</text>
</comment>
<keyword evidence="2" id="KW-0805">Transcription regulation</keyword>
<dbReference type="InterPro" id="IPR016032">
    <property type="entry name" value="Sig_transdc_resp-reg_C-effctor"/>
</dbReference>
<dbReference type="CDD" id="cd15831">
    <property type="entry name" value="BTAD"/>
    <property type="match status" value="1"/>
</dbReference>
<keyword evidence="3 5" id="KW-0238">DNA-binding</keyword>
<evidence type="ECO:0000259" key="6">
    <source>
        <dbReference type="PROSITE" id="PS51755"/>
    </source>
</evidence>
<evidence type="ECO:0000313" key="8">
    <source>
        <dbReference type="Proteomes" id="UP001597018"/>
    </source>
</evidence>
<dbReference type="InterPro" id="IPR051677">
    <property type="entry name" value="AfsR-DnrI-RedD_regulator"/>
</dbReference>
<accession>A0ABW3FM28</accession>
<dbReference type="PROSITE" id="PS51755">
    <property type="entry name" value="OMPR_PHOB"/>
    <property type="match status" value="1"/>
</dbReference>
<organism evidence="7 8">
    <name type="scientific">Saccharopolyspora rosea</name>
    <dbReference type="NCBI Taxonomy" id="524884"/>
    <lineage>
        <taxon>Bacteria</taxon>
        <taxon>Bacillati</taxon>
        <taxon>Actinomycetota</taxon>
        <taxon>Actinomycetes</taxon>
        <taxon>Pseudonocardiales</taxon>
        <taxon>Pseudonocardiaceae</taxon>
        <taxon>Saccharopolyspora</taxon>
    </lineage>
</organism>
<gene>
    <name evidence="7" type="ORF">ACFQ16_07425</name>
</gene>
<keyword evidence="4" id="KW-0804">Transcription</keyword>
<dbReference type="Gene3D" id="1.10.10.10">
    <property type="entry name" value="Winged helix-like DNA-binding domain superfamily/Winged helix DNA-binding domain"/>
    <property type="match status" value="1"/>
</dbReference>
<sequence>MIVETLGSFDVRVGKSSAVPTAKKPRMALALLLLNEGRVVPAASLIEELWGEQPPRSAMTTLQTYVLQLRKAFARALKVSVTEVGQRVLVNRHGGYVLHLDPAEYDLREFKHLAAAGNSALRRGDLDEAVRLLRRALDLWSGPALADVEHGRLIAAEVVGLEQSWVTALETLYCAELDRGRHREVLGDLACLATKHPFHEQLHALHILALCRSGQRHYALEAYRRMRAAMQRELGIDPCQMLQRLQQAVLEGDPWLYGTTSVRALLNHYSGARRSPGDGALGRHVPAEGPGIPVQGRVSVQLNGACS</sequence>
<dbReference type="EMBL" id="JBHTIW010000003">
    <property type="protein sequence ID" value="MFD0919569.1"/>
    <property type="molecule type" value="Genomic_DNA"/>
</dbReference>
<protein>
    <submittedName>
        <fullName evidence="7">AfsR/SARP family transcriptional regulator</fullName>
    </submittedName>
</protein>
<dbReference type="SUPFAM" id="SSF46894">
    <property type="entry name" value="C-terminal effector domain of the bipartite response regulators"/>
    <property type="match status" value="1"/>
</dbReference>
<name>A0ABW3FM28_9PSEU</name>
<dbReference type="SMART" id="SM01043">
    <property type="entry name" value="BTAD"/>
    <property type="match status" value="1"/>
</dbReference>
<reference evidence="8" key="1">
    <citation type="journal article" date="2019" name="Int. J. Syst. Evol. Microbiol.">
        <title>The Global Catalogue of Microorganisms (GCM) 10K type strain sequencing project: providing services to taxonomists for standard genome sequencing and annotation.</title>
        <authorList>
            <consortium name="The Broad Institute Genomics Platform"/>
            <consortium name="The Broad Institute Genome Sequencing Center for Infectious Disease"/>
            <person name="Wu L."/>
            <person name="Ma J."/>
        </authorList>
    </citation>
    <scope>NUCLEOTIDE SEQUENCE [LARGE SCALE GENOMIC DNA]</scope>
    <source>
        <strain evidence="8">CCUG 56401</strain>
    </source>
</reference>
<dbReference type="InterPro" id="IPR005158">
    <property type="entry name" value="BTAD"/>
</dbReference>
<dbReference type="Proteomes" id="UP001597018">
    <property type="component" value="Unassembled WGS sequence"/>
</dbReference>
<dbReference type="InterPro" id="IPR011990">
    <property type="entry name" value="TPR-like_helical_dom_sf"/>
</dbReference>
<dbReference type="RefSeq" id="WP_345599950.1">
    <property type="nucleotide sequence ID" value="NZ_BAABLT010000001.1"/>
</dbReference>
<evidence type="ECO:0000256" key="1">
    <source>
        <dbReference type="ARBA" id="ARBA00005820"/>
    </source>
</evidence>
<evidence type="ECO:0000256" key="4">
    <source>
        <dbReference type="ARBA" id="ARBA00023163"/>
    </source>
</evidence>
<keyword evidence="8" id="KW-1185">Reference proteome</keyword>
<dbReference type="SMART" id="SM00862">
    <property type="entry name" value="Trans_reg_C"/>
    <property type="match status" value="1"/>
</dbReference>
<dbReference type="PANTHER" id="PTHR35807">
    <property type="entry name" value="TRANSCRIPTIONAL REGULATOR REDD-RELATED"/>
    <property type="match status" value="1"/>
</dbReference>
<evidence type="ECO:0000256" key="5">
    <source>
        <dbReference type="PROSITE-ProRule" id="PRU01091"/>
    </source>
</evidence>
<evidence type="ECO:0000256" key="3">
    <source>
        <dbReference type="ARBA" id="ARBA00023125"/>
    </source>
</evidence>
<dbReference type="Gene3D" id="1.25.40.10">
    <property type="entry name" value="Tetratricopeptide repeat domain"/>
    <property type="match status" value="1"/>
</dbReference>
<feature type="DNA-binding region" description="OmpR/PhoB-type" evidence="5">
    <location>
        <begin position="1"/>
        <end position="100"/>
    </location>
</feature>
<dbReference type="InterPro" id="IPR036388">
    <property type="entry name" value="WH-like_DNA-bd_sf"/>
</dbReference>